<gene>
    <name evidence="2" type="ORF">NBRC111894_2388</name>
</gene>
<dbReference type="Proteomes" id="UP000319716">
    <property type="component" value="Unassembled WGS sequence"/>
</dbReference>
<dbReference type="GO" id="GO:0005829">
    <property type="term" value="C:cytosol"/>
    <property type="evidence" value="ECO:0007669"/>
    <property type="project" value="TreeGrafter"/>
</dbReference>
<evidence type="ECO:0000259" key="1">
    <source>
        <dbReference type="PROSITE" id="PS50931"/>
    </source>
</evidence>
<dbReference type="Gene3D" id="1.10.10.10">
    <property type="entry name" value="Winged helix-like DNA-binding domain superfamily/Winged helix DNA-binding domain"/>
    <property type="match status" value="1"/>
</dbReference>
<dbReference type="EMBL" id="BEXB01000018">
    <property type="protein sequence ID" value="GAY76834.1"/>
    <property type="molecule type" value="Genomic_DNA"/>
</dbReference>
<dbReference type="SUPFAM" id="SSF46785">
    <property type="entry name" value="Winged helix' DNA-binding domain"/>
    <property type="match status" value="1"/>
</dbReference>
<dbReference type="GO" id="GO:0003700">
    <property type="term" value="F:DNA-binding transcription factor activity"/>
    <property type="evidence" value="ECO:0007669"/>
    <property type="project" value="InterPro"/>
</dbReference>
<dbReference type="PANTHER" id="PTHR30419:SF30">
    <property type="entry name" value="LYSR FAMILY TRANSCRIPTIONAL REGULATOR"/>
    <property type="match status" value="1"/>
</dbReference>
<organism evidence="2 3">
    <name type="scientific">Sporolactobacillus inulinus</name>
    <dbReference type="NCBI Taxonomy" id="2078"/>
    <lineage>
        <taxon>Bacteria</taxon>
        <taxon>Bacillati</taxon>
        <taxon>Bacillota</taxon>
        <taxon>Bacilli</taxon>
        <taxon>Bacillales</taxon>
        <taxon>Sporolactobacillaceae</taxon>
        <taxon>Sporolactobacillus</taxon>
    </lineage>
</organism>
<reference evidence="2 3" key="1">
    <citation type="submission" date="2017-11" db="EMBL/GenBank/DDBJ databases">
        <title>Draft Genome Sequence of Sporolactobacillus inulinus NBRC 111894 Isolated from Koso, a Japanese Sugar-Vegetable Fermented Beverage.</title>
        <authorList>
            <person name="Chiou T.Y."/>
            <person name="Oshima K."/>
            <person name="Suda W."/>
            <person name="Hattori M."/>
            <person name="Takahashi T."/>
        </authorList>
    </citation>
    <scope>NUCLEOTIDE SEQUENCE [LARGE SCALE GENOMIC DNA]</scope>
    <source>
        <strain evidence="2 3">NBRC111894</strain>
    </source>
</reference>
<protein>
    <submittedName>
        <fullName evidence="2">LysR family transcriptional regulator STM2281</fullName>
    </submittedName>
</protein>
<name>A0A4Y1ZCS3_9BACL</name>
<dbReference type="PROSITE" id="PS50931">
    <property type="entry name" value="HTH_LYSR"/>
    <property type="match status" value="1"/>
</dbReference>
<dbReference type="InterPro" id="IPR000847">
    <property type="entry name" value="LysR_HTH_N"/>
</dbReference>
<dbReference type="InterPro" id="IPR036390">
    <property type="entry name" value="WH_DNA-bd_sf"/>
</dbReference>
<dbReference type="InterPro" id="IPR050950">
    <property type="entry name" value="HTH-type_LysR_regulators"/>
</dbReference>
<dbReference type="PANTHER" id="PTHR30419">
    <property type="entry name" value="HTH-TYPE TRANSCRIPTIONAL REGULATOR YBHD"/>
    <property type="match status" value="1"/>
</dbReference>
<evidence type="ECO:0000313" key="3">
    <source>
        <dbReference type="Proteomes" id="UP000319716"/>
    </source>
</evidence>
<evidence type="ECO:0000313" key="2">
    <source>
        <dbReference type="EMBL" id="GAY76834.1"/>
    </source>
</evidence>
<dbReference type="AlphaFoldDB" id="A0A4Y1ZCS3"/>
<feature type="domain" description="HTH lysR-type" evidence="1">
    <location>
        <begin position="10"/>
        <end position="67"/>
    </location>
</feature>
<dbReference type="Pfam" id="PF00126">
    <property type="entry name" value="HTH_1"/>
    <property type="match status" value="1"/>
</dbReference>
<accession>A0A4Y1ZCS3</accession>
<dbReference type="InterPro" id="IPR036388">
    <property type="entry name" value="WH-like_DNA-bd_sf"/>
</dbReference>
<proteinExistence type="predicted"/>
<comment type="caution">
    <text evidence="2">The sequence shown here is derived from an EMBL/GenBank/DDBJ whole genome shotgun (WGS) entry which is preliminary data.</text>
</comment>
<sequence>MKSGENHMDMTIQKYMALVKTVELGSFTKAAELFNYSQFGISRMINDLEKEWSVSLLKRGRAGVRLTSDGLKLLPFAQNVCNDYQKLQTQVDELNGLQSGLIRIGTISSIANPLASKCH</sequence>